<sequence length="263" mass="29435">MEMFEAKEGKLTQNGNTLPHLAPSADHSKSSSKGHKRKRRRRKQEIVGSRAENDNDILVENDGLVHRTDSVPSTASGSYTNLVANEIAGRNGDIKQKGDKSDFPEDVRKVALTLAVSSMMKPKVKENLTTLDHVDYVLVYSDDEKHKQLSNQVLNELRNKFEKKVELEGLSIVRKKKGNSTFVVMSCSFERLCKEAEAVSLKMPLAGFEAPCDSGPLPGFWKRFKTDDEVDLVSAVFCASKKEIYDGIEDPNSFFRPSLRTLL</sequence>
<accession>A0A7D9EYN6</accession>
<comment type="caution">
    <text evidence="2">The sequence shown here is derived from an EMBL/GenBank/DDBJ whole genome shotgun (WGS) entry which is preliminary data.</text>
</comment>
<proteinExistence type="predicted"/>
<dbReference type="OrthoDB" id="296386at2759"/>
<dbReference type="Proteomes" id="UP001152795">
    <property type="component" value="Unassembled WGS sequence"/>
</dbReference>
<evidence type="ECO:0000256" key="1">
    <source>
        <dbReference type="SAM" id="MobiDB-lite"/>
    </source>
</evidence>
<dbReference type="EMBL" id="CACRXK020009890">
    <property type="protein sequence ID" value="CAB4018183.1"/>
    <property type="molecule type" value="Genomic_DNA"/>
</dbReference>
<keyword evidence="3" id="KW-1185">Reference proteome</keyword>
<feature type="compositionally biased region" description="Basic and acidic residues" evidence="1">
    <location>
        <begin position="1"/>
        <end position="10"/>
    </location>
</feature>
<dbReference type="Pfam" id="PF16178">
    <property type="entry name" value="Anoct_dimer"/>
    <property type="match status" value="1"/>
</dbReference>
<gene>
    <name evidence="2" type="ORF">PACLA_8A032801</name>
</gene>
<feature type="compositionally biased region" description="Basic residues" evidence="1">
    <location>
        <begin position="30"/>
        <end position="43"/>
    </location>
</feature>
<dbReference type="GO" id="GO:0046983">
    <property type="term" value="F:protein dimerization activity"/>
    <property type="evidence" value="ECO:0007669"/>
    <property type="project" value="InterPro"/>
</dbReference>
<dbReference type="InterPro" id="IPR032394">
    <property type="entry name" value="Anoct_dimer"/>
</dbReference>
<organism evidence="2 3">
    <name type="scientific">Paramuricea clavata</name>
    <name type="common">Red gorgonian</name>
    <name type="synonym">Violescent sea-whip</name>
    <dbReference type="NCBI Taxonomy" id="317549"/>
    <lineage>
        <taxon>Eukaryota</taxon>
        <taxon>Metazoa</taxon>
        <taxon>Cnidaria</taxon>
        <taxon>Anthozoa</taxon>
        <taxon>Octocorallia</taxon>
        <taxon>Malacalcyonacea</taxon>
        <taxon>Plexauridae</taxon>
        <taxon>Paramuricea</taxon>
    </lineage>
</organism>
<evidence type="ECO:0000313" key="3">
    <source>
        <dbReference type="Proteomes" id="UP001152795"/>
    </source>
</evidence>
<dbReference type="AlphaFoldDB" id="A0A7D9EYN6"/>
<evidence type="ECO:0000313" key="2">
    <source>
        <dbReference type="EMBL" id="CAB4018183.1"/>
    </source>
</evidence>
<name>A0A7D9EYN6_PARCT</name>
<reference evidence="2" key="1">
    <citation type="submission" date="2020-04" db="EMBL/GenBank/DDBJ databases">
        <authorList>
            <person name="Alioto T."/>
            <person name="Alioto T."/>
            <person name="Gomez Garrido J."/>
        </authorList>
    </citation>
    <scope>NUCLEOTIDE SEQUENCE</scope>
    <source>
        <strain evidence="2">A484AB</strain>
    </source>
</reference>
<protein>
    <submittedName>
        <fullName evidence="2">Anoctamin-4-like isoform X1</fullName>
    </submittedName>
</protein>
<feature type="non-terminal residue" evidence="2">
    <location>
        <position position="1"/>
    </location>
</feature>
<feature type="region of interest" description="Disordered" evidence="1">
    <location>
        <begin position="1"/>
        <end position="54"/>
    </location>
</feature>